<dbReference type="OrthoDB" id="10249338at2759"/>
<keyword evidence="2" id="KW-1185">Reference proteome</keyword>
<proteinExistence type="predicted"/>
<accession>A0A6G0U1W3</accession>
<protein>
    <submittedName>
        <fullName evidence="1">Uncharacterized protein</fullName>
    </submittedName>
</protein>
<evidence type="ECO:0000313" key="2">
    <source>
        <dbReference type="Proteomes" id="UP000475862"/>
    </source>
</evidence>
<evidence type="ECO:0000313" key="1">
    <source>
        <dbReference type="EMBL" id="KAE9543085.1"/>
    </source>
</evidence>
<comment type="caution">
    <text evidence="1">The sequence shown here is derived from an EMBL/GenBank/DDBJ whole genome shotgun (WGS) entry which is preliminary data.</text>
</comment>
<sequence>MNSENSNDDVPVEFDFRGDAAPTSMDPYCDDVISDRQQSILNELRIHFCREDLIYLNNHKEVRVDHIIIYNCKTQRRKYYQYIFIYICHLLCCLTRLRPYKQVEAIVSLLLNGILKKSPKNPYTYAASYLKNPQTAKLIANFKRFEDFQYEDILKKDYEQYATTAAAVTIAGTEQVESMVTLNEQTAVSENDEVNAIVDKYDLLPSNGETDVATDEEAEMAVSHKE</sequence>
<dbReference type="EMBL" id="VYZN01000009">
    <property type="protein sequence ID" value="KAE9543085.1"/>
    <property type="molecule type" value="Genomic_DNA"/>
</dbReference>
<organism evidence="1 2">
    <name type="scientific">Aphis glycines</name>
    <name type="common">Soybean aphid</name>
    <dbReference type="NCBI Taxonomy" id="307491"/>
    <lineage>
        <taxon>Eukaryota</taxon>
        <taxon>Metazoa</taxon>
        <taxon>Ecdysozoa</taxon>
        <taxon>Arthropoda</taxon>
        <taxon>Hexapoda</taxon>
        <taxon>Insecta</taxon>
        <taxon>Pterygota</taxon>
        <taxon>Neoptera</taxon>
        <taxon>Paraneoptera</taxon>
        <taxon>Hemiptera</taxon>
        <taxon>Sternorrhyncha</taxon>
        <taxon>Aphidomorpha</taxon>
        <taxon>Aphidoidea</taxon>
        <taxon>Aphididae</taxon>
        <taxon>Aphidini</taxon>
        <taxon>Aphis</taxon>
        <taxon>Aphis</taxon>
    </lineage>
</organism>
<gene>
    <name evidence="1" type="ORF">AGLY_002996</name>
</gene>
<dbReference type="AlphaFoldDB" id="A0A6G0U1W3"/>
<dbReference type="Proteomes" id="UP000475862">
    <property type="component" value="Unassembled WGS sequence"/>
</dbReference>
<reference evidence="1 2" key="1">
    <citation type="submission" date="2019-08" db="EMBL/GenBank/DDBJ databases">
        <title>The genome of the soybean aphid Biotype 1, its phylome, world population structure and adaptation to the North American continent.</title>
        <authorList>
            <person name="Giordano R."/>
            <person name="Donthu R.K."/>
            <person name="Hernandez A.G."/>
            <person name="Wright C.L."/>
            <person name="Zimin A.V."/>
        </authorList>
    </citation>
    <scope>NUCLEOTIDE SEQUENCE [LARGE SCALE GENOMIC DNA]</scope>
    <source>
        <tissue evidence="1">Whole aphids</tissue>
    </source>
</reference>
<name>A0A6G0U1W3_APHGL</name>